<protein>
    <recommendedName>
        <fullName evidence="1">Polysaccharide pyruvyl transferase domain-containing protein</fullName>
    </recommendedName>
</protein>
<organism evidence="2 3">
    <name type="scientific">Archangium violaceum Cb vi76</name>
    <dbReference type="NCBI Taxonomy" id="1406225"/>
    <lineage>
        <taxon>Bacteria</taxon>
        <taxon>Pseudomonadati</taxon>
        <taxon>Myxococcota</taxon>
        <taxon>Myxococcia</taxon>
        <taxon>Myxococcales</taxon>
        <taxon>Cystobacterineae</taxon>
        <taxon>Archangiaceae</taxon>
        <taxon>Archangium</taxon>
    </lineage>
</organism>
<reference evidence="2 3" key="1">
    <citation type="submission" date="2014-07" db="EMBL/GenBank/DDBJ databases">
        <title>Draft Genome Sequence of Gephyronic Acid Producer, Cystobacter violaceus Strain Cb vi76.</title>
        <authorList>
            <person name="Stevens D.C."/>
            <person name="Young J."/>
            <person name="Carmichael R."/>
            <person name="Tan J."/>
            <person name="Taylor R.E."/>
        </authorList>
    </citation>
    <scope>NUCLEOTIDE SEQUENCE [LARGE SCALE GENOMIC DNA]</scope>
    <source>
        <strain evidence="2 3">Cb vi76</strain>
    </source>
</reference>
<evidence type="ECO:0000259" key="1">
    <source>
        <dbReference type="Pfam" id="PF04230"/>
    </source>
</evidence>
<dbReference type="InterPro" id="IPR007345">
    <property type="entry name" value="Polysacch_pyruvyl_Trfase"/>
</dbReference>
<dbReference type="PANTHER" id="PTHR36836">
    <property type="entry name" value="COLANIC ACID BIOSYNTHESIS PROTEIN WCAK"/>
    <property type="match status" value="1"/>
</dbReference>
<name>A0A084SMA3_9BACT</name>
<proteinExistence type="predicted"/>
<dbReference type="Pfam" id="PF04230">
    <property type="entry name" value="PS_pyruv_trans"/>
    <property type="match status" value="1"/>
</dbReference>
<gene>
    <name evidence="2" type="ORF">Q664_33905</name>
</gene>
<dbReference type="EMBL" id="JPMI01000236">
    <property type="protein sequence ID" value="KFA89588.1"/>
    <property type="molecule type" value="Genomic_DNA"/>
</dbReference>
<comment type="caution">
    <text evidence="2">The sequence shown here is derived from an EMBL/GenBank/DDBJ whole genome shotgun (WGS) entry which is preliminary data.</text>
</comment>
<feature type="domain" description="Polysaccharide pyruvyl transferase" evidence="1">
    <location>
        <begin position="39"/>
        <end position="292"/>
    </location>
</feature>
<sequence>MRSLLSAVRDNASAVQKRLVPLLEGRPRLAYVGGHGAHNLGDDALFEAAQQALDGYHVATFRFPPQERRLARLGLSGARYFQQFILGGGTFINAYGLPVARTALEMGLPAWTLGTGVGSAGFHMKARPELLEWRALLRDFRAVGVRGPLSKATLDELGVPHVEVIGDLALVSTRERAEPPALPRRFAVNIIYTTPGEPEGYPDERLEGLERAIRHFVAQGWEPVFVAMHAWDVQSLRRLAARVGQEGIVIHEPRTAEAYMRLVAPCTLTLAVRLHAAVLSCCAGTPVLMLGYREKCLDFMASLGLEHWHVDLCVPEQDIFSRALELAGQADGLREPLLARALERRRSIQEYVRKLLTPP</sequence>
<evidence type="ECO:0000313" key="2">
    <source>
        <dbReference type="EMBL" id="KFA89588.1"/>
    </source>
</evidence>
<dbReference type="PANTHER" id="PTHR36836:SF1">
    <property type="entry name" value="COLANIC ACID BIOSYNTHESIS PROTEIN WCAK"/>
    <property type="match status" value="1"/>
</dbReference>
<dbReference type="Proteomes" id="UP000028547">
    <property type="component" value="Unassembled WGS sequence"/>
</dbReference>
<dbReference type="RefSeq" id="WP_043404665.1">
    <property type="nucleotide sequence ID" value="NZ_JPMI01000236.1"/>
</dbReference>
<dbReference type="AlphaFoldDB" id="A0A084SMA3"/>
<evidence type="ECO:0000313" key="3">
    <source>
        <dbReference type="Proteomes" id="UP000028547"/>
    </source>
</evidence>
<accession>A0A084SMA3</accession>